<evidence type="ECO:0000256" key="2">
    <source>
        <dbReference type="ARBA" id="ARBA00022473"/>
    </source>
</evidence>
<evidence type="ECO:0000313" key="12">
    <source>
        <dbReference type="EMBL" id="KAK2082221.1"/>
    </source>
</evidence>
<dbReference type="Gene3D" id="2.60.120.260">
    <property type="entry name" value="Galactose-binding domain-like"/>
    <property type="match status" value="1"/>
</dbReference>
<keyword evidence="13" id="KW-1185">Reference proteome</keyword>
<dbReference type="Pfam" id="PF25599">
    <property type="entry name" value="Ephrin_CRD"/>
    <property type="match status" value="1"/>
</dbReference>
<feature type="region of interest" description="Disordered" evidence="10">
    <location>
        <begin position="267"/>
        <end position="294"/>
    </location>
</feature>
<keyword evidence="7" id="KW-0524">Neurogenesis</keyword>
<evidence type="ECO:0000313" key="13">
    <source>
        <dbReference type="Proteomes" id="UP001266305"/>
    </source>
</evidence>
<dbReference type="InterPro" id="IPR050449">
    <property type="entry name" value="Ephrin_rcpt_TKs"/>
</dbReference>
<dbReference type="PROSITE" id="PS51550">
    <property type="entry name" value="EPH_LBD"/>
    <property type="match status" value="1"/>
</dbReference>
<feature type="domain" description="Eph LBD" evidence="11">
    <location>
        <begin position="1"/>
        <end position="136"/>
    </location>
</feature>
<evidence type="ECO:0000256" key="6">
    <source>
        <dbReference type="ARBA" id="ARBA00022840"/>
    </source>
</evidence>
<dbReference type="Proteomes" id="UP001266305">
    <property type="component" value="Unassembled WGS sequence"/>
</dbReference>
<keyword evidence="5" id="KW-0547">Nucleotide-binding</keyword>
<organism evidence="12 13">
    <name type="scientific">Saguinus oedipus</name>
    <name type="common">Cotton-top tamarin</name>
    <name type="synonym">Oedipomidas oedipus</name>
    <dbReference type="NCBI Taxonomy" id="9490"/>
    <lineage>
        <taxon>Eukaryota</taxon>
        <taxon>Metazoa</taxon>
        <taxon>Chordata</taxon>
        <taxon>Craniata</taxon>
        <taxon>Vertebrata</taxon>
        <taxon>Euteleostomi</taxon>
        <taxon>Mammalia</taxon>
        <taxon>Eutheria</taxon>
        <taxon>Euarchontoglires</taxon>
        <taxon>Primates</taxon>
        <taxon>Haplorrhini</taxon>
        <taxon>Platyrrhini</taxon>
        <taxon>Cebidae</taxon>
        <taxon>Callitrichinae</taxon>
        <taxon>Saguinus</taxon>
    </lineage>
</organism>
<feature type="region of interest" description="Disordered" evidence="10">
    <location>
        <begin position="1"/>
        <end position="20"/>
    </location>
</feature>
<feature type="compositionally biased region" description="Low complexity" evidence="10">
    <location>
        <begin position="43"/>
        <end position="58"/>
    </location>
</feature>
<evidence type="ECO:0000259" key="11">
    <source>
        <dbReference type="PROSITE" id="PS51550"/>
    </source>
</evidence>
<dbReference type="Gene3D" id="2.60.40.1770">
    <property type="entry name" value="ephrin a2 ectodomain"/>
    <property type="match status" value="1"/>
</dbReference>
<reference evidence="12 13" key="1">
    <citation type="submission" date="2023-05" db="EMBL/GenBank/DDBJ databases">
        <title>B98-5 Cell Line De Novo Hybrid Assembly: An Optical Mapping Approach.</title>
        <authorList>
            <person name="Kananen K."/>
            <person name="Auerbach J.A."/>
            <person name="Kautto E."/>
            <person name="Blachly J.S."/>
        </authorList>
    </citation>
    <scope>NUCLEOTIDE SEQUENCE [LARGE SCALE GENOMIC DNA]</scope>
    <source>
        <strain evidence="12">B95-8</strain>
        <tissue evidence="12">Cell line</tissue>
    </source>
</reference>
<evidence type="ECO:0000256" key="4">
    <source>
        <dbReference type="ARBA" id="ARBA00022553"/>
    </source>
</evidence>
<gene>
    <name evidence="12" type="ORF">P7K49_039446</name>
</gene>
<comment type="caution">
    <text evidence="12">The sequence shown here is derived from an EMBL/GenBank/DDBJ whole genome shotgun (WGS) entry which is preliminary data.</text>
</comment>
<evidence type="ECO:0000256" key="7">
    <source>
        <dbReference type="ARBA" id="ARBA00022902"/>
    </source>
</evidence>
<keyword evidence="8" id="KW-0472">Membrane</keyword>
<name>A0ABQ9TBW3_SAGOE</name>
<evidence type="ECO:0000256" key="5">
    <source>
        <dbReference type="ARBA" id="ARBA00022741"/>
    </source>
</evidence>
<dbReference type="Pfam" id="PF01404">
    <property type="entry name" value="Ephrin_lbd"/>
    <property type="match status" value="1"/>
</dbReference>
<keyword evidence="6" id="KW-0067">ATP-binding</keyword>
<dbReference type="PANTHER" id="PTHR46877:SF6">
    <property type="entry name" value="EPHRIN TYPE-B RECEPTOR 3"/>
    <property type="match status" value="1"/>
</dbReference>
<dbReference type="InterPro" id="IPR001090">
    <property type="entry name" value="Ephrin_rcpt_lig-bd_dom"/>
</dbReference>
<protein>
    <recommendedName>
        <fullName evidence="11">Eph LBD domain-containing protein</fullName>
    </recommendedName>
</protein>
<keyword evidence="4" id="KW-0597">Phosphoprotein</keyword>
<keyword evidence="9" id="KW-0675">Receptor</keyword>
<evidence type="ECO:0000256" key="1">
    <source>
        <dbReference type="ARBA" id="ARBA00004251"/>
    </source>
</evidence>
<keyword evidence="3" id="KW-1003">Cell membrane</keyword>
<feature type="region of interest" description="Disordered" evidence="10">
    <location>
        <begin position="37"/>
        <end position="63"/>
    </location>
</feature>
<keyword evidence="2" id="KW-0217">Developmental protein</keyword>
<accession>A0ABQ9TBW3</accession>
<evidence type="ECO:0000256" key="3">
    <source>
        <dbReference type="ARBA" id="ARBA00022475"/>
    </source>
</evidence>
<dbReference type="PANTHER" id="PTHR46877">
    <property type="entry name" value="EPH RECEPTOR A5"/>
    <property type="match status" value="1"/>
</dbReference>
<feature type="compositionally biased region" description="Low complexity" evidence="10">
    <location>
        <begin position="10"/>
        <end position="20"/>
    </location>
</feature>
<evidence type="ECO:0000256" key="8">
    <source>
        <dbReference type="ARBA" id="ARBA00023136"/>
    </source>
</evidence>
<dbReference type="SMART" id="SM00615">
    <property type="entry name" value="EPH_lbd"/>
    <property type="match status" value="1"/>
</dbReference>
<evidence type="ECO:0000256" key="9">
    <source>
        <dbReference type="ARBA" id="ARBA00023170"/>
    </source>
</evidence>
<dbReference type="InterPro" id="IPR008979">
    <property type="entry name" value="Galactose-bd-like_sf"/>
</dbReference>
<evidence type="ECO:0000256" key="10">
    <source>
        <dbReference type="SAM" id="MobiDB-lite"/>
    </source>
</evidence>
<dbReference type="EMBL" id="JASSZA010000043">
    <property type="protein sequence ID" value="KAK2082221.1"/>
    <property type="molecule type" value="Genomic_DNA"/>
</dbReference>
<proteinExistence type="predicted"/>
<sequence>MCASQARTTGSALGSSGSGTCSGSMWSSSSHCVTATATPKSLAPARRPSTSSTTRPTSNVASTSSHFWMENPYMKVDTIVPDESFSRLDAGHVNTKVRSFGPLSKAGFYLAFQDQGTCMLLISVCAFYKKCSSTTAGFALFPETLTGAEPTSLVIAPGTCIPNAMEVSVLLKLYCNGDGEGMVPVCACTCATGHEPAAKESQCHCEWGPAWGKGCGEALGHSYLRAPAPAFSLTRRSGSSSAVEAGKGRVGIRCREWGAKREMREKMWRDKDRKRKNEMKEQLEGPVRSSGGQQRCPLRLRAQGLWAPCAWPFTKPGLSSAPWEAEYKSHSATSSVLALSL</sequence>
<comment type="subcellular location">
    <subcellularLocation>
        <location evidence="1">Cell membrane</location>
        <topology evidence="1">Single-pass type I membrane protein</topology>
    </subcellularLocation>
</comment>
<dbReference type="SUPFAM" id="SSF49785">
    <property type="entry name" value="Galactose-binding domain-like"/>
    <property type="match status" value="1"/>
</dbReference>